<proteinExistence type="predicted"/>
<reference evidence="2 3" key="1">
    <citation type="journal article" date="2015" name="Sci. Rep.">
        <title>Genome of the facultative scuticociliatosis pathogen Pseudocohnilembus persalinus provides insight into its virulence through horizontal gene transfer.</title>
        <authorList>
            <person name="Xiong J."/>
            <person name="Wang G."/>
            <person name="Cheng J."/>
            <person name="Tian M."/>
            <person name="Pan X."/>
            <person name="Warren A."/>
            <person name="Jiang C."/>
            <person name="Yuan D."/>
            <person name="Miao W."/>
        </authorList>
    </citation>
    <scope>NUCLEOTIDE SEQUENCE [LARGE SCALE GENOMIC DNA]</scope>
    <source>
        <strain evidence="2">36N120E</strain>
    </source>
</reference>
<sequence length="416" mass="50018">MQKVQIPDLLKCQKQEHDEQTIQYFKFSSNIDDILQCIYCGQEDFEPNTKIVLDQLFSQPVWKIRNFPPLDDQEKSKKIRKIIELKQGENFKEFQQEILQKIEEIYYNIEEEFIKSLNFQKKQTIQTYQKFFQQMDFNNTFDIQPLKDMIYQYSKNEITLQKLFQQQLKIKEDFVSPQKQNIILHHKNVKQNIQKQLEQLENDLKNFIQSFDNTLGETLQQFENSINQTELKFYKSNYNSPNFSLNEIRIQNQNNNNNQNTIHFDKKAIKYNKQVYSQVLDKFKTHYIKMKINLNGNNKQYIRFAILDSQNKENDYIDQNSILITDDFGTCGSYNGISFDEQGQTFASFMQDDKTIFNIVINYGKKLFQIYDNDKLCYINHVINQDLIKQDMLLGIRFYQYYKLPATFTVIDYFID</sequence>
<keyword evidence="3" id="KW-1185">Reference proteome</keyword>
<accession>A0A0V0QE38</accession>
<evidence type="ECO:0000313" key="2">
    <source>
        <dbReference type="EMBL" id="KRX00450.1"/>
    </source>
</evidence>
<organism evidence="2 3">
    <name type="scientific">Pseudocohnilembus persalinus</name>
    <name type="common">Ciliate</name>
    <dbReference type="NCBI Taxonomy" id="266149"/>
    <lineage>
        <taxon>Eukaryota</taxon>
        <taxon>Sar</taxon>
        <taxon>Alveolata</taxon>
        <taxon>Ciliophora</taxon>
        <taxon>Intramacronucleata</taxon>
        <taxon>Oligohymenophorea</taxon>
        <taxon>Scuticociliatia</taxon>
        <taxon>Philasterida</taxon>
        <taxon>Pseudocohnilembidae</taxon>
        <taxon>Pseudocohnilembus</taxon>
    </lineage>
</organism>
<feature type="coiled-coil region" evidence="1">
    <location>
        <begin position="183"/>
        <end position="217"/>
    </location>
</feature>
<dbReference type="EMBL" id="LDAU01000189">
    <property type="protein sequence ID" value="KRX00450.1"/>
    <property type="molecule type" value="Genomic_DNA"/>
</dbReference>
<dbReference type="AlphaFoldDB" id="A0A0V0QE38"/>
<evidence type="ECO:0000313" key="3">
    <source>
        <dbReference type="Proteomes" id="UP000054937"/>
    </source>
</evidence>
<gene>
    <name evidence="2" type="ORF">PPERSA_03183</name>
</gene>
<dbReference type="Proteomes" id="UP000054937">
    <property type="component" value="Unassembled WGS sequence"/>
</dbReference>
<keyword evidence="1" id="KW-0175">Coiled coil</keyword>
<dbReference type="InParanoid" id="A0A0V0QE38"/>
<protein>
    <submittedName>
        <fullName evidence="2">Uncharacterized protein</fullName>
    </submittedName>
</protein>
<dbReference type="OMA" id="IGHENQQ"/>
<comment type="caution">
    <text evidence="2">The sequence shown here is derived from an EMBL/GenBank/DDBJ whole genome shotgun (WGS) entry which is preliminary data.</text>
</comment>
<name>A0A0V0QE38_PSEPJ</name>
<evidence type="ECO:0000256" key="1">
    <source>
        <dbReference type="SAM" id="Coils"/>
    </source>
</evidence>